<evidence type="ECO:0000259" key="17">
    <source>
        <dbReference type="Pfam" id="PF02737"/>
    </source>
</evidence>
<comment type="similarity">
    <text evidence="3">In the central section; belongs to the 3-hydroxyacyl-CoA dehydrogenase family.</text>
</comment>
<dbReference type="Pfam" id="PF00378">
    <property type="entry name" value="ECH_1"/>
    <property type="match status" value="1"/>
</dbReference>
<dbReference type="Gene3D" id="1.10.1040.50">
    <property type="match status" value="1"/>
</dbReference>
<dbReference type="GO" id="GO:0006635">
    <property type="term" value="P:fatty acid beta-oxidation"/>
    <property type="evidence" value="ECO:0007669"/>
    <property type="project" value="UniProtKB-UniPathway"/>
</dbReference>
<dbReference type="InterPro" id="IPR006180">
    <property type="entry name" value="3-OHacyl-CoA_DH_CS"/>
</dbReference>
<dbReference type="SUPFAM" id="SSF51735">
    <property type="entry name" value="NAD(P)-binding Rossmann-fold domains"/>
    <property type="match status" value="1"/>
</dbReference>
<evidence type="ECO:0000256" key="9">
    <source>
        <dbReference type="ARBA" id="ARBA00023098"/>
    </source>
</evidence>
<dbReference type="Ensembl" id="ENSAMET00000050122.1">
    <property type="protein sequence ID" value="ENSAMEP00000024074.1"/>
    <property type="gene ID" value="ENSAMEG00000002313.2"/>
</dbReference>
<dbReference type="GeneTree" id="ENSGT00940000154677"/>
<evidence type="ECO:0000256" key="14">
    <source>
        <dbReference type="PIRSR" id="PIRSR612803-1"/>
    </source>
</evidence>
<sequence>MVASRAIGSLSRATASRMLRCPGYICRSFSGTSALRTRTHINYGVKGDVAVVRINSPNSKVNTLNKELQSEFMEVMNEIWASDQIRSAVLISSKPGCFIAGADINMIASCKTPEEVTKLSQEGQRMFEKLEKSTKPVVAAISGACLGGGLEVGVPAAFDMMLTGRNIRADRAKKMGLVDQLVEPLGPGLKPPEERTIEYLEEVAVTFAKGLSDKKISIKRDKGLVETFSFTELTSYAMSIPFVRQQIYKKVEEKVRKQTKGLYPAPLKIIDVVKTGIEQGSDAGYLSESQKFGELTMTKESKALIGLYHGQVLCKKNKFGAPQKEAKHLAILGAGLMGAGIAQVSVDKGLKTILKDATLAGLGRGQQQVFKGLNDKVKKKALTSFERDSIFSNLTGQLDYQGFEKADMVIEAVFEDLSLKHRVLTEVEAVIPDHCIFASNTSALPINEIAAVSKRPEKVIGMHYFSPVDKMQLLEIITTEKTSKDTTASAVAVGLKQGKVIIVVKDGPGFYTTRCLAPMMSEVLRILQEGVEPKKLDALTTSFGFPVGAATLVDEVGVDVAKHVSEDLGKAFGERFGGGSVELLKQMVSRGFLGRKSGKGFYIYQEGVKSKNVNSDMDGILASLKVPPKSDVSSDEDIQYRLVTRFVNEAVMCLQEGILATPTEGDIGAVFGLGFPPCLGGPFRFVDLCGAQNIVDRLRKYEAAYGTQFSPCQLLIDHASSPNKKFFQ</sequence>
<dbReference type="Pfam" id="PF00725">
    <property type="entry name" value="3HCDH"/>
    <property type="match status" value="1"/>
</dbReference>
<feature type="active site" description="For hydroxyacyl-coenzyme A dehydrogenase activity" evidence="14">
    <location>
        <position position="475"/>
    </location>
</feature>
<evidence type="ECO:0000256" key="3">
    <source>
        <dbReference type="ARBA" id="ARBA00007005"/>
    </source>
</evidence>
<evidence type="ECO:0000256" key="5">
    <source>
        <dbReference type="ARBA" id="ARBA00012076"/>
    </source>
</evidence>
<dbReference type="CDD" id="cd06558">
    <property type="entry name" value="crotonase-like"/>
    <property type="match status" value="1"/>
</dbReference>
<dbReference type="SUPFAM" id="SSF48179">
    <property type="entry name" value="6-phosphogluconate dehydrogenase C-terminal domain-like"/>
    <property type="match status" value="2"/>
</dbReference>
<evidence type="ECO:0000256" key="2">
    <source>
        <dbReference type="ARBA" id="ARBA00005005"/>
    </source>
</evidence>
<dbReference type="InterPro" id="IPR036291">
    <property type="entry name" value="NAD(P)-bd_dom_sf"/>
</dbReference>
<dbReference type="GO" id="GO:0016509">
    <property type="term" value="F:long-chain (3S)-3-hydroxyacyl-CoA dehydrogenase (NAD+) activity"/>
    <property type="evidence" value="ECO:0007669"/>
    <property type="project" value="TreeGrafter"/>
</dbReference>
<dbReference type="InterPro" id="IPR006176">
    <property type="entry name" value="3-OHacyl-CoA_DH_NAD-bd"/>
</dbReference>
<dbReference type="InterPro" id="IPR008927">
    <property type="entry name" value="6-PGluconate_DH-like_C_sf"/>
</dbReference>
<keyword evidence="8" id="KW-0520">NAD</keyword>
<dbReference type="PROSITE" id="PS00067">
    <property type="entry name" value="3HCDH"/>
    <property type="match status" value="1"/>
</dbReference>
<feature type="domain" description="3-hydroxyacyl-CoA dehydrogenase NAD binding" evidence="17">
    <location>
        <begin position="329"/>
        <end position="506"/>
    </location>
</feature>
<evidence type="ECO:0000256" key="8">
    <source>
        <dbReference type="ARBA" id="ARBA00023027"/>
    </source>
</evidence>
<dbReference type="GO" id="GO:0016507">
    <property type="term" value="C:mitochondrial fatty acid beta-oxidation multienzyme complex"/>
    <property type="evidence" value="ECO:0007669"/>
    <property type="project" value="InterPro"/>
</dbReference>
<keyword evidence="19" id="KW-1185">Reference proteome</keyword>
<dbReference type="InterPro" id="IPR006108">
    <property type="entry name" value="3HC_DH_C"/>
</dbReference>
<evidence type="ECO:0000256" key="13">
    <source>
        <dbReference type="ARBA" id="ARBA00048361"/>
    </source>
</evidence>
<dbReference type="EC" id="4.2.1.17" evidence="5"/>
<dbReference type="InterPro" id="IPR029045">
    <property type="entry name" value="ClpP/crotonase-like_dom_sf"/>
</dbReference>
<dbReference type="Pfam" id="PF02737">
    <property type="entry name" value="3HCDH_N"/>
    <property type="match status" value="1"/>
</dbReference>
<dbReference type="NCBIfam" id="TIGR02441">
    <property type="entry name" value="fa_ox_alpha_mit"/>
    <property type="match status" value="1"/>
</dbReference>
<dbReference type="UniPathway" id="UPA00659"/>
<keyword evidence="9" id="KW-0443">Lipid metabolism</keyword>
<gene>
    <name evidence="18" type="primary">HADHA</name>
</gene>
<dbReference type="AlphaFoldDB" id="A0A7N5JDY7"/>
<evidence type="ECO:0000256" key="1">
    <source>
        <dbReference type="ARBA" id="ARBA00000469"/>
    </source>
</evidence>
<reference evidence="18 19" key="1">
    <citation type="journal article" date="2010" name="Nature">
        <title>The sequence and de novo assembly of the giant panda genome.</title>
        <authorList>
            <person name="Li R."/>
            <person name="Fan W."/>
            <person name="Tian G."/>
            <person name="Zhu H."/>
            <person name="He L."/>
            <person name="Cai J."/>
            <person name="Huang Q."/>
            <person name="Cai Q."/>
            <person name="Li B."/>
            <person name="Bai Y."/>
            <person name="Zhang Z."/>
            <person name="Zhang Y."/>
            <person name="Wang W."/>
            <person name="Li J."/>
            <person name="Wei F."/>
            <person name="Li H."/>
            <person name="Jian M."/>
            <person name="Li J."/>
            <person name="Zhang Z."/>
            <person name="Nielsen R."/>
            <person name="Li D."/>
            <person name="Gu W."/>
            <person name="Yang Z."/>
            <person name="Xuan Z."/>
            <person name="Ryder O.A."/>
            <person name="Leung F.C."/>
            <person name="Zhou Y."/>
            <person name="Cao J."/>
            <person name="Sun X."/>
            <person name="Fu Y."/>
            <person name="Fang X."/>
            <person name="Guo X."/>
            <person name="Wang B."/>
            <person name="Hou R."/>
            <person name="Shen F."/>
            <person name="Mu B."/>
            <person name="Ni P."/>
            <person name="Lin R."/>
            <person name="Qian W."/>
            <person name="Wang G."/>
            <person name="Yu C."/>
            <person name="Nie W."/>
            <person name="Wang J."/>
            <person name="Wu Z."/>
            <person name="Liang H."/>
            <person name="Min J."/>
            <person name="Wu Q."/>
            <person name="Cheng S."/>
            <person name="Ruan J."/>
            <person name="Wang M."/>
            <person name="Shi Z."/>
            <person name="Wen M."/>
            <person name="Liu B."/>
            <person name="Ren X."/>
            <person name="Zheng H."/>
            <person name="Dong D."/>
            <person name="Cook K."/>
            <person name="Shan G."/>
            <person name="Zhang H."/>
            <person name="Kosiol C."/>
            <person name="Xie X."/>
            <person name="Lu Z."/>
            <person name="Zheng H."/>
            <person name="Li Y."/>
            <person name="Steiner C.C."/>
            <person name="Lam T.T."/>
            <person name="Lin S."/>
            <person name="Zhang Q."/>
            <person name="Li G."/>
            <person name="Tian J."/>
            <person name="Gong T."/>
            <person name="Liu H."/>
            <person name="Zhang D."/>
            <person name="Fang L."/>
            <person name="Ye C."/>
            <person name="Zhang J."/>
            <person name="Hu W."/>
            <person name="Xu A."/>
            <person name="Ren Y."/>
            <person name="Zhang G."/>
            <person name="Bruford M.W."/>
            <person name="Li Q."/>
            <person name="Ma L."/>
            <person name="Guo Y."/>
            <person name="An N."/>
            <person name="Hu Y."/>
            <person name="Zheng Y."/>
            <person name="Shi Y."/>
            <person name="Li Z."/>
            <person name="Liu Q."/>
            <person name="Chen Y."/>
            <person name="Zhao J."/>
            <person name="Qu N."/>
            <person name="Zhao S."/>
            <person name="Tian F."/>
            <person name="Wang X."/>
            <person name="Wang H."/>
            <person name="Xu L."/>
            <person name="Liu X."/>
            <person name="Vinar T."/>
            <person name="Wang Y."/>
            <person name="Lam T.W."/>
            <person name="Yiu S.M."/>
            <person name="Liu S."/>
            <person name="Zhang H."/>
            <person name="Li D."/>
            <person name="Huang Y."/>
            <person name="Wang X."/>
            <person name="Yang G."/>
            <person name="Jiang Z."/>
            <person name="Wang J."/>
            <person name="Qin N."/>
            <person name="Li L."/>
            <person name="Li J."/>
            <person name="Bolund L."/>
            <person name="Kristiansen K."/>
            <person name="Wong G.K."/>
            <person name="Olson M."/>
            <person name="Zhang X."/>
            <person name="Li S."/>
            <person name="Yang H."/>
            <person name="Wang J."/>
            <person name="Wang J."/>
        </authorList>
    </citation>
    <scope>NUCLEOTIDE SEQUENCE [LARGE SCALE GENOMIC DNA]</scope>
</reference>
<dbReference type="InterPro" id="IPR001753">
    <property type="entry name" value="Enoyl-CoA_hydra/iso"/>
</dbReference>
<dbReference type="Gene3D" id="3.90.226.10">
    <property type="entry name" value="2-enoyl-CoA Hydratase, Chain A, domain 1"/>
    <property type="match status" value="2"/>
</dbReference>
<evidence type="ECO:0000313" key="18">
    <source>
        <dbReference type="Ensembl" id="ENSAMEP00000024074.1"/>
    </source>
</evidence>
<keyword evidence="10" id="KW-0456">Lyase</keyword>
<evidence type="ECO:0000256" key="11">
    <source>
        <dbReference type="ARBA" id="ARBA00023268"/>
    </source>
</evidence>
<comment type="similarity">
    <text evidence="4">In the N-terminal section; belongs to the enoyl-CoA hydratase/isomerase family.</text>
</comment>
<dbReference type="FunFam" id="3.40.50.720:FF:000009">
    <property type="entry name" value="Fatty oxidation complex, alpha subunit"/>
    <property type="match status" value="1"/>
</dbReference>
<keyword evidence="11" id="KW-0511">Multifunctional enzyme</keyword>
<organism evidence="18 19">
    <name type="scientific">Ailuropoda melanoleuca</name>
    <name type="common">Giant panda</name>
    <dbReference type="NCBI Taxonomy" id="9646"/>
    <lineage>
        <taxon>Eukaryota</taxon>
        <taxon>Metazoa</taxon>
        <taxon>Chordata</taxon>
        <taxon>Craniata</taxon>
        <taxon>Vertebrata</taxon>
        <taxon>Euteleostomi</taxon>
        <taxon>Mammalia</taxon>
        <taxon>Eutheria</taxon>
        <taxon>Laurasiatheria</taxon>
        <taxon>Carnivora</taxon>
        <taxon>Caniformia</taxon>
        <taxon>Ursidae</taxon>
        <taxon>Ailuropoda</taxon>
    </lineage>
</organism>
<comment type="pathway">
    <text evidence="2">Lipid metabolism; fatty acid beta-oxidation.</text>
</comment>
<evidence type="ECO:0000256" key="6">
    <source>
        <dbReference type="ARBA" id="ARBA00022832"/>
    </source>
</evidence>
<name>A0A7N5JDY7_AILME</name>
<comment type="catalytic activity">
    <reaction evidence="12">
        <text>(3S)-hydroxyhexadecanoyl-CoA + NAD(+) = 3-oxohexadecanoyl-CoA + NADH + H(+)</text>
        <dbReference type="Rhea" id="RHEA:31159"/>
        <dbReference type="ChEBI" id="CHEBI:15378"/>
        <dbReference type="ChEBI" id="CHEBI:57349"/>
        <dbReference type="ChEBI" id="CHEBI:57540"/>
        <dbReference type="ChEBI" id="CHEBI:57945"/>
        <dbReference type="ChEBI" id="CHEBI:62613"/>
    </reaction>
    <physiologicalReaction direction="left-to-right" evidence="12">
        <dbReference type="Rhea" id="RHEA:31160"/>
    </physiologicalReaction>
</comment>
<evidence type="ECO:0000256" key="10">
    <source>
        <dbReference type="ARBA" id="ARBA00023239"/>
    </source>
</evidence>
<feature type="site" description="Important for hydroxyacyl-coenzyme A dehydrogenase activity" evidence="15">
    <location>
        <position position="463"/>
    </location>
</feature>
<accession>A0A7N5JDY7</accession>
<dbReference type="Gene3D" id="3.40.50.720">
    <property type="entry name" value="NAD(P)-binding Rossmann-like Domain"/>
    <property type="match status" value="1"/>
</dbReference>
<keyword evidence="7" id="KW-0560">Oxidoreductase</keyword>
<dbReference type="PANTHER" id="PTHR43612:SF3">
    <property type="entry name" value="TRIFUNCTIONAL ENZYME SUBUNIT ALPHA, MITOCHONDRIAL"/>
    <property type="match status" value="1"/>
</dbReference>
<dbReference type="FunFam" id="1.10.1040.50:FF:000002">
    <property type="entry name" value="Trifunctional enzyme subunit alpha, mitochondrial"/>
    <property type="match status" value="1"/>
</dbReference>
<evidence type="ECO:0000259" key="16">
    <source>
        <dbReference type="Pfam" id="PF00725"/>
    </source>
</evidence>
<dbReference type="SUPFAM" id="SSF52096">
    <property type="entry name" value="ClpP/crotonase"/>
    <property type="match status" value="1"/>
</dbReference>
<dbReference type="PANTHER" id="PTHR43612">
    <property type="entry name" value="TRIFUNCTIONAL ENZYME SUBUNIT ALPHA"/>
    <property type="match status" value="1"/>
</dbReference>
<reference evidence="18" key="3">
    <citation type="submission" date="2025-09" db="UniProtKB">
        <authorList>
            <consortium name="Ensembl"/>
        </authorList>
    </citation>
    <scope>IDENTIFICATION</scope>
</reference>
<dbReference type="GO" id="GO:0004300">
    <property type="term" value="F:enoyl-CoA hydratase activity"/>
    <property type="evidence" value="ECO:0007669"/>
    <property type="project" value="UniProtKB-EC"/>
</dbReference>
<comment type="catalytic activity">
    <reaction evidence="1">
        <text>(3S)-hydroxyhexadecanoyl-CoA = (2E)-hexadecenoyl-CoA + H2O</text>
        <dbReference type="Rhea" id="RHEA:31163"/>
        <dbReference type="ChEBI" id="CHEBI:15377"/>
        <dbReference type="ChEBI" id="CHEBI:61526"/>
        <dbReference type="ChEBI" id="CHEBI:62613"/>
    </reaction>
    <physiologicalReaction direction="right-to-left" evidence="1">
        <dbReference type="Rhea" id="RHEA:31165"/>
    </physiologicalReaction>
</comment>
<evidence type="ECO:0000256" key="4">
    <source>
        <dbReference type="ARBA" id="ARBA00008750"/>
    </source>
</evidence>
<dbReference type="InterPro" id="IPR050136">
    <property type="entry name" value="FA_oxidation_alpha_subunit"/>
</dbReference>
<comment type="catalytic activity">
    <reaction evidence="13">
        <text>(3S)-hydroxydecanoyl-CoA + NAD(+) = 3-oxodecanoyl-CoA + NADH + H(+)</text>
        <dbReference type="Rhea" id="RHEA:31187"/>
        <dbReference type="ChEBI" id="CHEBI:15378"/>
        <dbReference type="ChEBI" id="CHEBI:57540"/>
        <dbReference type="ChEBI" id="CHEBI:57945"/>
        <dbReference type="ChEBI" id="CHEBI:62548"/>
        <dbReference type="ChEBI" id="CHEBI:62616"/>
    </reaction>
    <physiologicalReaction direction="left-to-right" evidence="13">
        <dbReference type="Rhea" id="RHEA:31188"/>
    </physiologicalReaction>
</comment>
<feature type="domain" description="3-hydroxyacyl-CoA dehydrogenase C-terminal" evidence="16">
    <location>
        <begin position="509"/>
        <end position="604"/>
    </location>
</feature>
<protein>
    <recommendedName>
        <fullName evidence="5">enoyl-CoA hydratase</fullName>
        <ecNumber evidence="5">4.2.1.17</ecNumber>
    </recommendedName>
</protein>
<evidence type="ECO:0000256" key="15">
    <source>
        <dbReference type="PIRSR" id="PIRSR612803-2"/>
    </source>
</evidence>
<dbReference type="InterPro" id="IPR012803">
    <property type="entry name" value="Fa_ox_alpha_mit"/>
</dbReference>
<reference evidence="18" key="2">
    <citation type="submission" date="2025-08" db="UniProtKB">
        <authorList>
            <consortium name="Ensembl"/>
        </authorList>
    </citation>
    <scope>IDENTIFICATION</scope>
</reference>
<dbReference type="Proteomes" id="UP000008912">
    <property type="component" value="Unassembled WGS sequence"/>
</dbReference>
<dbReference type="GO" id="GO:0070403">
    <property type="term" value="F:NAD+ binding"/>
    <property type="evidence" value="ECO:0007669"/>
    <property type="project" value="InterPro"/>
</dbReference>
<evidence type="ECO:0000313" key="19">
    <source>
        <dbReference type="Proteomes" id="UP000008912"/>
    </source>
</evidence>
<keyword evidence="6" id="KW-0276">Fatty acid metabolism</keyword>
<proteinExistence type="inferred from homology"/>
<evidence type="ECO:0000256" key="12">
    <source>
        <dbReference type="ARBA" id="ARBA00047613"/>
    </source>
</evidence>
<evidence type="ECO:0000256" key="7">
    <source>
        <dbReference type="ARBA" id="ARBA00023002"/>
    </source>
</evidence>
<feature type="site" description="Important for long-chain enoyl-CoA hydratase activity" evidence="15">
    <location>
        <position position="151"/>
    </location>
</feature>